<feature type="region of interest" description="Disordered" evidence="1">
    <location>
        <begin position="391"/>
        <end position="425"/>
    </location>
</feature>
<dbReference type="SUPFAM" id="SSF49879">
    <property type="entry name" value="SMAD/FHA domain"/>
    <property type="match status" value="1"/>
</dbReference>
<dbReference type="Pfam" id="PF00498">
    <property type="entry name" value="FHA"/>
    <property type="match status" value="1"/>
</dbReference>
<name>A0A165Q9I1_EXIGL</name>
<evidence type="ECO:0000256" key="1">
    <source>
        <dbReference type="SAM" id="MobiDB-lite"/>
    </source>
</evidence>
<proteinExistence type="predicted"/>
<dbReference type="InParanoid" id="A0A165Q9I1"/>
<dbReference type="STRING" id="1314781.A0A165Q9I1"/>
<feature type="compositionally biased region" description="Acidic residues" evidence="1">
    <location>
        <begin position="173"/>
        <end position="195"/>
    </location>
</feature>
<dbReference type="Proteomes" id="UP000077266">
    <property type="component" value="Unassembled WGS sequence"/>
</dbReference>
<dbReference type="PROSITE" id="PS50006">
    <property type="entry name" value="FHA_DOMAIN"/>
    <property type="match status" value="1"/>
</dbReference>
<dbReference type="CDD" id="cd00060">
    <property type="entry name" value="FHA"/>
    <property type="match status" value="1"/>
</dbReference>
<evidence type="ECO:0000313" key="4">
    <source>
        <dbReference type="Proteomes" id="UP000077266"/>
    </source>
</evidence>
<keyword evidence="4" id="KW-1185">Reference proteome</keyword>
<protein>
    <recommendedName>
        <fullName evidence="2">FHA domain-containing protein</fullName>
    </recommendedName>
</protein>
<organism evidence="3 4">
    <name type="scientific">Exidia glandulosa HHB12029</name>
    <dbReference type="NCBI Taxonomy" id="1314781"/>
    <lineage>
        <taxon>Eukaryota</taxon>
        <taxon>Fungi</taxon>
        <taxon>Dikarya</taxon>
        <taxon>Basidiomycota</taxon>
        <taxon>Agaricomycotina</taxon>
        <taxon>Agaricomycetes</taxon>
        <taxon>Auriculariales</taxon>
        <taxon>Exidiaceae</taxon>
        <taxon>Exidia</taxon>
    </lineage>
</organism>
<dbReference type="OrthoDB" id="4096268at2759"/>
<gene>
    <name evidence="3" type="ORF">EXIGLDRAFT_725735</name>
</gene>
<sequence>MSISDDDDIQFMGIKPAPQAGGTGSITLTVEPGGVPRTFHKIQTRTVQVGRVAAEHAHRLAGHLSQAAYVCPVMSRQHARLAFSDNGQVTIMDLGSHHGTVIARGDDQLYIQLLPDEKYIVHDNDLVTFGKTVYKAGTAHHPLSVRVNLSAQSIPTAPKSASPGPVRYGLFESDSEDSGSGEDDSPSSSDPDDHESSETPPGNQLGLLSTASCMPMSLPTPVLPPIASFSIPGFWSGANSNHNIEPVTDMPSQHAQQLESQYSIQLSQPPQPYIPQHEPPLAMNNMNLRHEVDELKDELNSRFLALKADIDAVQAHAAAAGTGEWERLRASVKADFPDGIRDRVGDLEQGLKRLNELVGALGDVTALRAELGASHREVDALKAAVEALKTPEQDNSKALDSQLAPPSPSPRKRKRDFDDEPASPSVVKRIRSGAPLVAVGAAAMYLGLCAL</sequence>
<feature type="domain" description="FHA" evidence="2">
    <location>
        <begin position="47"/>
        <end position="102"/>
    </location>
</feature>
<dbReference type="AlphaFoldDB" id="A0A165Q9I1"/>
<feature type="region of interest" description="Disordered" evidence="1">
    <location>
        <begin position="154"/>
        <end position="209"/>
    </location>
</feature>
<reference evidence="3 4" key="1">
    <citation type="journal article" date="2016" name="Mol. Biol. Evol.">
        <title>Comparative Genomics of Early-Diverging Mushroom-Forming Fungi Provides Insights into the Origins of Lignocellulose Decay Capabilities.</title>
        <authorList>
            <person name="Nagy L.G."/>
            <person name="Riley R."/>
            <person name="Tritt A."/>
            <person name="Adam C."/>
            <person name="Daum C."/>
            <person name="Floudas D."/>
            <person name="Sun H."/>
            <person name="Yadav J.S."/>
            <person name="Pangilinan J."/>
            <person name="Larsson K.H."/>
            <person name="Matsuura K."/>
            <person name="Barry K."/>
            <person name="Labutti K."/>
            <person name="Kuo R."/>
            <person name="Ohm R.A."/>
            <person name="Bhattacharya S.S."/>
            <person name="Shirouzu T."/>
            <person name="Yoshinaga Y."/>
            <person name="Martin F.M."/>
            <person name="Grigoriev I.V."/>
            <person name="Hibbett D.S."/>
        </authorList>
    </citation>
    <scope>NUCLEOTIDE SEQUENCE [LARGE SCALE GENOMIC DNA]</scope>
    <source>
        <strain evidence="3 4">HHB12029</strain>
    </source>
</reference>
<evidence type="ECO:0000313" key="3">
    <source>
        <dbReference type="EMBL" id="KZW03284.1"/>
    </source>
</evidence>
<dbReference type="InterPro" id="IPR008984">
    <property type="entry name" value="SMAD_FHA_dom_sf"/>
</dbReference>
<dbReference type="InterPro" id="IPR000253">
    <property type="entry name" value="FHA_dom"/>
</dbReference>
<dbReference type="Gene3D" id="2.60.200.20">
    <property type="match status" value="1"/>
</dbReference>
<accession>A0A165Q9I1</accession>
<evidence type="ECO:0000259" key="2">
    <source>
        <dbReference type="PROSITE" id="PS50006"/>
    </source>
</evidence>
<dbReference type="EMBL" id="KV425884">
    <property type="protein sequence ID" value="KZW03284.1"/>
    <property type="molecule type" value="Genomic_DNA"/>
</dbReference>
<feature type="compositionally biased region" description="Polar residues" evidence="1">
    <location>
        <begin position="199"/>
        <end position="209"/>
    </location>
</feature>